<dbReference type="InParanoid" id="A0C601"/>
<dbReference type="OrthoDB" id="311404at2759"/>
<dbReference type="HOGENOM" id="CLU_1096038_0_0_1"/>
<dbReference type="GeneID" id="5019400"/>
<accession>A0C601</accession>
<sequence>MSDDDTEIQYTYRNQTQTLKVKLNDFIYTKFQNLLNIDEDEFVIIIDNDYDQIIRKKSQFSETENKNYYIYNIKDLLKEKIPAVEKIAKDKNQQEQILHSTIIINAVNPTPLAEDQNDDIFQSVTLQVPYRCYNCESVILKDYIQLECLHHLHQECFLELIKNQIKNNGSSLKCQCNKQIRMKLVREYISDKDLIKNYFTNQLKIIQMDQQKLFKICQKKKSEQCSFFYIETNNQSVSYCEECDEQKQTQNIQN</sequence>
<evidence type="ECO:0000313" key="1">
    <source>
        <dbReference type="EMBL" id="CAK66218.1"/>
    </source>
</evidence>
<keyword evidence="2" id="KW-1185">Reference proteome</keyword>
<gene>
    <name evidence="1" type="ORF">GSPATT00035347001</name>
</gene>
<dbReference type="EMBL" id="CT868043">
    <property type="protein sequence ID" value="CAK66218.1"/>
    <property type="molecule type" value="Genomic_DNA"/>
</dbReference>
<dbReference type="Proteomes" id="UP000000600">
    <property type="component" value="Unassembled WGS sequence"/>
</dbReference>
<name>A0C601_PARTE</name>
<reference evidence="1 2" key="1">
    <citation type="journal article" date="2006" name="Nature">
        <title>Global trends of whole-genome duplications revealed by the ciliate Paramecium tetraurelia.</title>
        <authorList>
            <consortium name="Genoscope"/>
            <person name="Aury J.-M."/>
            <person name="Jaillon O."/>
            <person name="Duret L."/>
            <person name="Noel B."/>
            <person name="Jubin C."/>
            <person name="Porcel B.M."/>
            <person name="Segurens B."/>
            <person name="Daubin V."/>
            <person name="Anthouard V."/>
            <person name="Aiach N."/>
            <person name="Arnaiz O."/>
            <person name="Billaut A."/>
            <person name="Beisson J."/>
            <person name="Blanc I."/>
            <person name="Bouhouche K."/>
            <person name="Camara F."/>
            <person name="Duharcourt S."/>
            <person name="Guigo R."/>
            <person name="Gogendeau D."/>
            <person name="Katinka M."/>
            <person name="Keller A.-M."/>
            <person name="Kissmehl R."/>
            <person name="Klotz C."/>
            <person name="Koll F."/>
            <person name="Le Moue A."/>
            <person name="Lepere C."/>
            <person name="Malinsky S."/>
            <person name="Nowacki M."/>
            <person name="Nowak J.K."/>
            <person name="Plattner H."/>
            <person name="Poulain J."/>
            <person name="Ruiz F."/>
            <person name="Serrano V."/>
            <person name="Zagulski M."/>
            <person name="Dessen P."/>
            <person name="Betermier M."/>
            <person name="Weissenbach J."/>
            <person name="Scarpelli C."/>
            <person name="Schachter V."/>
            <person name="Sperling L."/>
            <person name="Meyer E."/>
            <person name="Cohen J."/>
            <person name="Wincker P."/>
        </authorList>
    </citation>
    <scope>NUCLEOTIDE SEQUENCE [LARGE SCALE GENOMIC DNA]</scope>
    <source>
        <strain evidence="1 2">Stock d4-2</strain>
    </source>
</reference>
<protein>
    <recommendedName>
        <fullName evidence="3">RING-type domain-containing protein</fullName>
    </recommendedName>
</protein>
<proteinExistence type="predicted"/>
<evidence type="ECO:0008006" key="3">
    <source>
        <dbReference type="Google" id="ProtNLM"/>
    </source>
</evidence>
<dbReference type="RefSeq" id="XP_001433615.1">
    <property type="nucleotide sequence ID" value="XM_001433578.1"/>
</dbReference>
<organism evidence="1 2">
    <name type="scientific">Paramecium tetraurelia</name>
    <dbReference type="NCBI Taxonomy" id="5888"/>
    <lineage>
        <taxon>Eukaryota</taxon>
        <taxon>Sar</taxon>
        <taxon>Alveolata</taxon>
        <taxon>Ciliophora</taxon>
        <taxon>Intramacronucleata</taxon>
        <taxon>Oligohymenophorea</taxon>
        <taxon>Peniculida</taxon>
        <taxon>Parameciidae</taxon>
        <taxon>Paramecium</taxon>
    </lineage>
</organism>
<evidence type="ECO:0000313" key="2">
    <source>
        <dbReference type="Proteomes" id="UP000000600"/>
    </source>
</evidence>
<dbReference type="AlphaFoldDB" id="A0C601"/>
<dbReference type="OMA" id="IIIDNDY"/>
<dbReference type="KEGG" id="ptm:GSPATT00035347001"/>